<evidence type="ECO:0000256" key="2">
    <source>
        <dbReference type="SAM" id="MobiDB-lite"/>
    </source>
</evidence>
<evidence type="ECO:0000313" key="4">
    <source>
        <dbReference type="EMBL" id="BAL56706.1"/>
    </source>
</evidence>
<dbReference type="GO" id="GO:0030170">
    <property type="term" value="F:pyridoxal phosphate binding"/>
    <property type="evidence" value="ECO:0007669"/>
    <property type="project" value="InterPro"/>
</dbReference>
<dbReference type="PIRSF" id="PIRSF004848">
    <property type="entry name" value="YBL036c_PLPDEIII"/>
    <property type="match status" value="1"/>
</dbReference>
<dbReference type="EMBL" id="AP011756">
    <property type="protein sequence ID" value="BAL56706.1"/>
    <property type="molecule type" value="Genomic_DNA"/>
</dbReference>
<accession>H5SKM0</accession>
<evidence type="ECO:0000259" key="3">
    <source>
        <dbReference type="Pfam" id="PF01168"/>
    </source>
</evidence>
<dbReference type="PANTHER" id="PTHR10146:SF14">
    <property type="entry name" value="PYRIDOXAL PHOSPHATE HOMEOSTASIS PROTEIN"/>
    <property type="match status" value="1"/>
</dbReference>
<keyword evidence="1" id="KW-0663">Pyridoxal phosphate</keyword>
<sequence length="276" mass="29733">MGAREPDVVPSGTAPEALEAAIRERLQRVQDRIRAACARVGRDPSGVRVVGVTKGFDAELAAAAARAGVVELGENRVQEAREKIPCVRELVGEDAVTWHLVGHLQRNKARWAVQLFTWVHSVDSPELAHELSRCATSAGRTVEVLVEVNVAGEATKYGTTPERAAELVELAAVLPGLRVRGLMTVAPQAPDPEEVRWVFRALRELRDRIRVGHGLELPELSMGMTDDFEVAVEEGATLVRLGRALFGERPAAGGAGTQLPGEFPGPAVRGTTQRRG</sequence>
<dbReference type="InterPro" id="IPR001608">
    <property type="entry name" value="Ala_racemase_N"/>
</dbReference>
<dbReference type="HAMAP" id="MF_02087">
    <property type="entry name" value="PLP_homeostasis"/>
    <property type="match status" value="1"/>
</dbReference>
<protein>
    <submittedName>
        <fullName evidence="4">Hypothetical conserved protein</fullName>
    </submittedName>
</protein>
<dbReference type="InterPro" id="IPR029066">
    <property type="entry name" value="PLP-binding_barrel"/>
</dbReference>
<dbReference type="NCBIfam" id="TIGR00044">
    <property type="entry name" value="YggS family pyridoxal phosphate-dependent enzyme"/>
    <property type="match status" value="1"/>
</dbReference>
<dbReference type="SUPFAM" id="SSF51419">
    <property type="entry name" value="PLP-binding barrel"/>
    <property type="match status" value="1"/>
</dbReference>
<reference evidence="4" key="2">
    <citation type="journal article" date="2012" name="PLoS ONE">
        <title>A Deeply Branching Thermophilic Bacterium with an Ancient Acetyl-CoA Pathway Dominates a Subsurface Ecosystem.</title>
        <authorList>
            <person name="Takami H."/>
            <person name="Noguchi H."/>
            <person name="Takaki Y."/>
            <person name="Uchiyama I."/>
            <person name="Toyoda A."/>
            <person name="Nishi S."/>
            <person name="Chee G.-J."/>
            <person name="Arai W."/>
            <person name="Nunoura T."/>
            <person name="Itoh T."/>
            <person name="Hattori M."/>
            <person name="Takai K."/>
        </authorList>
    </citation>
    <scope>NUCLEOTIDE SEQUENCE</scope>
</reference>
<proteinExistence type="inferred from homology"/>
<dbReference type="AlphaFoldDB" id="H5SKM0"/>
<name>H5SKM0_9ZZZZ</name>
<reference evidence="4" key="1">
    <citation type="journal article" date="2005" name="Environ. Microbiol.">
        <title>Genetic and functional properties of uncultivated thermophilic crenarchaeotes from a subsurface gold mine as revealed by analysis of genome fragments.</title>
        <authorList>
            <person name="Nunoura T."/>
            <person name="Hirayama H."/>
            <person name="Takami H."/>
            <person name="Oida H."/>
            <person name="Nishi S."/>
            <person name="Shimamura S."/>
            <person name="Suzuki Y."/>
            <person name="Inagaki F."/>
            <person name="Takai K."/>
            <person name="Nealson K.H."/>
            <person name="Horikoshi K."/>
        </authorList>
    </citation>
    <scope>NUCLEOTIDE SEQUENCE</scope>
</reference>
<dbReference type="InterPro" id="IPR011078">
    <property type="entry name" value="PyrdxlP_homeostasis"/>
</dbReference>
<feature type="domain" description="Alanine racemase N-terminal" evidence="3">
    <location>
        <begin position="26"/>
        <end position="250"/>
    </location>
</feature>
<evidence type="ECO:0000256" key="1">
    <source>
        <dbReference type="ARBA" id="ARBA00022898"/>
    </source>
</evidence>
<dbReference type="CDD" id="cd00635">
    <property type="entry name" value="PLPDE_III_YBL036c_like"/>
    <property type="match status" value="1"/>
</dbReference>
<feature type="region of interest" description="Disordered" evidence="2">
    <location>
        <begin position="252"/>
        <end position="276"/>
    </location>
</feature>
<gene>
    <name evidence="4" type="ORF">HGMM_F42E07C08</name>
</gene>
<dbReference type="PANTHER" id="PTHR10146">
    <property type="entry name" value="PROLINE SYNTHETASE CO-TRANSCRIBED BACTERIAL HOMOLOG PROTEIN"/>
    <property type="match status" value="1"/>
</dbReference>
<dbReference type="Gene3D" id="3.20.20.10">
    <property type="entry name" value="Alanine racemase"/>
    <property type="match status" value="1"/>
</dbReference>
<organism evidence="4">
    <name type="scientific">uncultured prokaryote</name>
    <dbReference type="NCBI Taxonomy" id="198431"/>
    <lineage>
        <taxon>unclassified sequences</taxon>
        <taxon>environmental samples</taxon>
    </lineage>
</organism>
<dbReference type="Pfam" id="PF01168">
    <property type="entry name" value="Ala_racemase_N"/>
    <property type="match status" value="1"/>
</dbReference>